<dbReference type="Proteomes" id="UP000266327">
    <property type="component" value="Unassembled WGS sequence"/>
</dbReference>
<accession>A0A3A3G299</accession>
<keyword evidence="3" id="KW-0167">Capsid protein</keyword>
<evidence type="ECO:0000313" key="4">
    <source>
        <dbReference type="Proteomes" id="UP000266327"/>
    </source>
</evidence>
<evidence type="ECO:0000256" key="2">
    <source>
        <dbReference type="SAM" id="SignalP"/>
    </source>
</evidence>
<keyword evidence="4" id="KW-1185">Reference proteome</keyword>
<name>A0A3A3G299_9BURK</name>
<dbReference type="RefSeq" id="WP_119784412.1">
    <property type="nucleotide sequence ID" value="NZ_QYUQ01000002.1"/>
</dbReference>
<keyword evidence="2" id="KW-0732">Signal</keyword>
<evidence type="ECO:0000256" key="1">
    <source>
        <dbReference type="SAM" id="Phobius"/>
    </source>
</evidence>
<reference evidence="4" key="1">
    <citation type="submission" date="2018-09" db="EMBL/GenBank/DDBJ databases">
        <authorList>
            <person name="Zhu H."/>
        </authorList>
    </citation>
    <scope>NUCLEOTIDE SEQUENCE [LARGE SCALE GENOMIC DNA]</scope>
    <source>
        <strain evidence="4">K1S02-23</strain>
    </source>
</reference>
<feature type="signal peptide" evidence="2">
    <location>
        <begin position="1"/>
        <end position="23"/>
    </location>
</feature>
<feature type="chain" id="PRO_5017206178" evidence="2">
    <location>
        <begin position="24"/>
        <end position="73"/>
    </location>
</feature>
<dbReference type="AlphaFoldDB" id="A0A3A3G299"/>
<comment type="caution">
    <text evidence="3">The sequence shown here is derived from an EMBL/GenBank/DDBJ whole genome shotgun (WGS) entry which is preliminary data.</text>
</comment>
<keyword evidence="1" id="KW-0472">Membrane</keyword>
<keyword evidence="1" id="KW-1133">Transmembrane helix</keyword>
<dbReference type="EMBL" id="QYUQ01000002">
    <property type="protein sequence ID" value="RJG00959.1"/>
    <property type="molecule type" value="Genomic_DNA"/>
</dbReference>
<sequence>MKNHVQKLMLLAGLATASTMALAQEAPTGLAAIFAAVDLSTVAAFVAATGVIVIGITMAFKGIDLGKRGVKKA</sequence>
<proteinExistence type="predicted"/>
<keyword evidence="3" id="KW-0946">Virion</keyword>
<feature type="transmembrane region" description="Helical" evidence="1">
    <location>
        <begin position="33"/>
        <end position="60"/>
    </location>
</feature>
<gene>
    <name evidence="3" type="ORF">D3878_04625</name>
</gene>
<protein>
    <submittedName>
        <fullName evidence="3">Phage coat protein</fullName>
    </submittedName>
</protein>
<keyword evidence="1" id="KW-0812">Transmembrane</keyword>
<organism evidence="3 4">
    <name type="scientific">Noviherbaspirillum sedimenti</name>
    <dbReference type="NCBI Taxonomy" id="2320865"/>
    <lineage>
        <taxon>Bacteria</taxon>
        <taxon>Pseudomonadati</taxon>
        <taxon>Pseudomonadota</taxon>
        <taxon>Betaproteobacteria</taxon>
        <taxon>Burkholderiales</taxon>
        <taxon>Oxalobacteraceae</taxon>
        <taxon>Noviherbaspirillum</taxon>
    </lineage>
</organism>
<evidence type="ECO:0000313" key="3">
    <source>
        <dbReference type="EMBL" id="RJG00959.1"/>
    </source>
</evidence>